<dbReference type="OrthoDB" id="1612078at2759"/>
<feature type="chain" id="PRO_5016447588" description="Peptide N-acetyl-beta-D-glucosaminyl asparaginase amidase A N-terminal domain-containing protein" evidence="2">
    <location>
        <begin position="21"/>
        <end position="747"/>
    </location>
</feature>
<proteinExistence type="predicted"/>
<sequence>MAVFTALASAFALLGTCALANQSPFLASVDPGQAAQSVLKLQDLSIPALLKSPHFRTIGLAQDKDNGHHGDRPQSTVNDVGDGAKHHSDEGDSEHRPDFDSSSSSSGKLFNFQLHEPAPLLSVPGKSCEVVLVNRSFANSYGSPSVFEYSPDVFNDTVCRDASKWTGLTLTIAGVSQGRQFDRLGTVWLGNSETGHGVEVWRHDNPEPTQTGIYWNISKDVSEYFALLDRNATGVFDFPNIVDRVYTGPLNVTLTLTASVDGTLPGNGTGNGSVPAIPLSKQQQIQSGSRIPDLLVPLSKQERTKSSLFVLGGPESNGTSLLKMPAHTSRAIVKVVASGTAAEEFWYNGVPDEFFSHIPNATEFGIQSHGPYREVQLWIDGRFAGFVTPYPVIFTGGINPLLWRPAANFGTFDQPAYTIDVTPFLGLLTDDMAHNFTLSMSSAEKEGVITANSWFVSGAVHIWLDPSGKRTTGSLLTASNTSHVLGKSTGQLDGVPTANGSLTYTTKVPKRLFWAAGKVVTGSQGAKVSTWFQTSAFSNTGLLNATSQINTQLSSGWSRSASLLYHKVAQMSEDQLQSYITDQTDTPSTSALELESTYQEFSYPLYANAYLANTTFNARVTQTFHHLCRSWSRARSTVSGLAKVARKANFQPQLPVSLPSSTDELAIPSPFPKVKTSSLTVHRNSSADAFLVNGFVSPGPAGSLQSFDYQDHLGNTITRVVATTNSTVVRDDLGGSIAHLAQPAKLV</sequence>
<dbReference type="InterPro" id="IPR021102">
    <property type="entry name" value="PNGase_A"/>
</dbReference>
<dbReference type="EMBL" id="KZ819190">
    <property type="protein sequence ID" value="PWZ01659.1"/>
    <property type="molecule type" value="Genomic_DNA"/>
</dbReference>
<evidence type="ECO:0000313" key="4">
    <source>
        <dbReference type="EMBL" id="PWZ01659.1"/>
    </source>
</evidence>
<keyword evidence="2" id="KW-0732">Signal</keyword>
<reference evidence="4 5" key="1">
    <citation type="journal article" date="2018" name="Mol. Biol. Evol.">
        <title>Broad Genomic Sampling Reveals a Smut Pathogenic Ancestry of the Fungal Clade Ustilaginomycotina.</title>
        <authorList>
            <person name="Kijpornyongpan T."/>
            <person name="Mondo S.J."/>
            <person name="Barry K."/>
            <person name="Sandor L."/>
            <person name="Lee J."/>
            <person name="Lipzen A."/>
            <person name="Pangilinan J."/>
            <person name="LaButti K."/>
            <person name="Hainaut M."/>
            <person name="Henrissat B."/>
            <person name="Grigoriev I.V."/>
            <person name="Spatafora J.W."/>
            <person name="Aime M.C."/>
        </authorList>
    </citation>
    <scope>NUCLEOTIDE SEQUENCE [LARGE SCALE GENOMIC DNA]</scope>
    <source>
        <strain evidence="4 5">MCA 3645</strain>
    </source>
</reference>
<feature type="region of interest" description="Disordered" evidence="1">
    <location>
        <begin position="60"/>
        <end position="104"/>
    </location>
</feature>
<dbReference type="Pfam" id="PF12222">
    <property type="entry name" value="PNGaseA"/>
    <property type="match status" value="1"/>
</dbReference>
<feature type="domain" description="Peptide N-acetyl-beta-D-glucosaminyl asparaginase amidase A N-terminal" evidence="3">
    <location>
        <begin position="126"/>
        <end position="478"/>
    </location>
</feature>
<feature type="signal peptide" evidence="2">
    <location>
        <begin position="1"/>
        <end position="20"/>
    </location>
</feature>
<dbReference type="PANTHER" id="PTHR31104">
    <property type="entry name" value="PEPTIDE-N4-(N-ACETYL-BETA-GLUCOSAMINYL)ASPARAGINE AMIDASE A PROTEIN"/>
    <property type="match status" value="1"/>
</dbReference>
<keyword evidence="5" id="KW-1185">Reference proteome</keyword>
<name>A0A317XWF3_9BASI</name>
<dbReference type="Proteomes" id="UP000246740">
    <property type="component" value="Unassembled WGS sequence"/>
</dbReference>
<dbReference type="AlphaFoldDB" id="A0A317XWF3"/>
<evidence type="ECO:0000256" key="2">
    <source>
        <dbReference type="SAM" id="SignalP"/>
    </source>
</evidence>
<evidence type="ECO:0000313" key="5">
    <source>
        <dbReference type="Proteomes" id="UP000246740"/>
    </source>
</evidence>
<feature type="compositionally biased region" description="Basic and acidic residues" evidence="1">
    <location>
        <begin position="82"/>
        <end position="99"/>
    </location>
</feature>
<dbReference type="InParanoid" id="A0A317XWF3"/>
<dbReference type="STRING" id="1882483.A0A317XWF3"/>
<protein>
    <recommendedName>
        <fullName evidence="3">Peptide N-acetyl-beta-D-glucosaminyl asparaginase amidase A N-terminal domain-containing protein</fullName>
    </recommendedName>
</protein>
<evidence type="ECO:0000256" key="1">
    <source>
        <dbReference type="SAM" id="MobiDB-lite"/>
    </source>
</evidence>
<evidence type="ECO:0000259" key="3">
    <source>
        <dbReference type="Pfam" id="PF12222"/>
    </source>
</evidence>
<gene>
    <name evidence="4" type="ORF">BCV70DRAFT_157873</name>
</gene>
<accession>A0A317XWF3</accession>
<dbReference type="InterPro" id="IPR056948">
    <property type="entry name" value="PNGaseA_N"/>
</dbReference>
<organism evidence="4 5">
    <name type="scientific">Testicularia cyperi</name>
    <dbReference type="NCBI Taxonomy" id="1882483"/>
    <lineage>
        <taxon>Eukaryota</taxon>
        <taxon>Fungi</taxon>
        <taxon>Dikarya</taxon>
        <taxon>Basidiomycota</taxon>
        <taxon>Ustilaginomycotina</taxon>
        <taxon>Ustilaginomycetes</taxon>
        <taxon>Ustilaginales</taxon>
        <taxon>Anthracoideaceae</taxon>
        <taxon>Testicularia</taxon>
    </lineage>
</organism>
<feature type="compositionally biased region" description="Basic and acidic residues" evidence="1">
    <location>
        <begin position="62"/>
        <end position="72"/>
    </location>
</feature>